<dbReference type="GO" id="GO:0046872">
    <property type="term" value="F:metal ion binding"/>
    <property type="evidence" value="ECO:0007669"/>
    <property type="project" value="UniProtKB-KW"/>
</dbReference>
<evidence type="ECO:0000256" key="18">
    <source>
        <dbReference type="PIRSR" id="PIRSR038895-1"/>
    </source>
</evidence>
<keyword evidence="10 18" id="KW-0547">Nucleotide-binding</keyword>
<evidence type="ECO:0000256" key="7">
    <source>
        <dbReference type="ARBA" id="ARBA00022563"/>
    </source>
</evidence>
<evidence type="ECO:0000256" key="11">
    <source>
        <dbReference type="ARBA" id="ARBA00022792"/>
    </source>
</evidence>
<dbReference type="GO" id="GO:0005759">
    <property type="term" value="C:mitochondrial matrix"/>
    <property type="evidence" value="ECO:0007669"/>
    <property type="project" value="UniProtKB-SubCell"/>
</dbReference>
<evidence type="ECO:0000256" key="10">
    <source>
        <dbReference type="ARBA" id="ARBA00022741"/>
    </source>
</evidence>
<keyword evidence="6" id="KW-0963">Cytoplasm</keyword>
<evidence type="ECO:0000256" key="19">
    <source>
        <dbReference type="PIRSR" id="PIRSR038895-2"/>
    </source>
</evidence>
<dbReference type="EMBL" id="GDKF01007373">
    <property type="protein sequence ID" value="JAT71249.1"/>
    <property type="molecule type" value="Transcribed_RNA"/>
</dbReference>
<evidence type="ECO:0000256" key="17">
    <source>
        <dbReference type="PIRNR" id="PIRNR038895"/>
    </source>
</evidence>
<dbReference type="Gene3D" id="3.90.190.20">
    <property type="entry name" value="Mur ligase, C-terminal domain"/>
    <property type="match status" value="1"/>
</dbReference>
<dbReference type="UniPathway" id="UPA00850"/>
<dbReference type="GO" id="GO:0005829">
    <property type="term" value="C:cytosol"/>
    <property type="evidence" value="ECO:0007669"/>
    <property type="project" value="TreeGrafter"/>
</dbReference>
<comment type="cofactor">
    <cofactor evidence="17">
        <name>a monovalent cation</name>
        <dbReference type="ChEBI" id="CHEBI:60242"/>
    </cofactor>
    <text evidence="17">A monovalent cation.</text>
</comment>
<evidence type="ECO:0000256" key="5">
    <source>
        <dbReference type="ARBA" id="ARBA00008276"/>
    </source>
</evidence>
<keyword evidence="15" id="KW-0472">Membrane</keyword>
<keyword evidence="12 18" id="KW-0067">ATP-binding</keyword>
<evidence type="ECO:0000256" key="14">
    <source>
        <dbReference type="ARBA" id="ARBA00023128"/>
    </source>
</evidence>
<feature type="binding site" evidence="18">
    <location>
        <position position="314"/>
    </location>
    <ligand>
        <name>ATP</name>
        <dbReference type="ChEBI" id="CHEBI:30616"/>
    </ligand>
</feature>
<evidence type="ECO:0000256" key="2">
    <source>
        <dbReference type="ARBA" id="ARBA00004305"/>
    </source>
</evidence>
<evidence type="ECO:0000256" key="8">
    <source>
        <dbReference type="ARBA" id="ARBA00022598"/>
    </source>
</evidence>
<dbReference type="GO" id="GO:0004326">
    <property type="term" value="F:tetrahydrofolylpolyglutamate synthase activity"/>
    <property type="evidence" value="ECO:0007669"/>
    <property type="project" value="UniProtKB-EC"/>
</dbReference>
<dbReference type="SUPFAM" id="SSF53623">
    <property type="entry name" value="MurD-like peptide ligases, catalytic domain"/>
    <property type="match status" value="1"/>
</dbReference>
<keyword evidence="8 17" id="KW-0436">Ligase</keyword>
<proteinExistence type="inferred from homology"/>
<dbReference type="Gene3D" id="3.40.1190.10">
    <property type="entry name" value="Mur-like, catalytic domain"/>
    <property type="match status" value="1"/>
</dbReference>
<dbReference type="EC" id="6.3.2.17" evidence="17"/>
<comment type="similarity">
    <text evidence="5 17">Belongs to the folylpolyglutamate synthase family.</text>
</comment>
<dbReference type="PIRSF" id="PIRSF038895">
    <property type="entry name" value="FPGS"/>
    <property type="match status" value="1"/>
</dbReference>
<dbReference type="InterPro" id="IPR023600">
    <property type="entry name" value="Folylpolyglutamate_synth_euk"/>
</dbReference>
<evidence type="ECO:0000256" key="1">
    <source>
        <dbReference type="ARBA" id="ARBA00004273"/>
    </source>
</evidence>
<evidence type="ECO:0000256" key="16">
    <source>
        <dbReference type="ARBA" id="ARBA00047493"/>
    </source>
</evidence>
<dbReference type="PROSITE" id="PS01011">
    <property type="entry name" value="FOLYLPOLYGLU_SYNT_1"/>
    <property type="match status" value="1"/>
</dbReference>
<keyword evidence="9 19" id="KW-0479">Metal-binding</keyword>
<dbReference type="InterPro" id="IPR001645">
    <property type="entry name" value="Folylpolyglutamate_synth"/>
</dbReference>
<evidence type="ECO:0000259" key="20">
    <source>
        <dbReference type="Pfam" id="PF08245"/>
    </source>
</evidence>
<keyword evidence="13 19" id="KW-0460">Magnesium</keyword>
<dbReference type="GO" id="GO:0006730">
    <property type="term" value="P:one-carbon metabolic process"/>
    <property type="evidence" value="ECO:0007669"/>
    <property type="project" value="UniProtKB-KW"/>
</dbReference>
<dbReference type="InterPro" id="IPR013221">
    <property type="entry name" value="Mur_ligase_cen"/>
</dbReference>
<dbReference type="SUPFAM" id="SSF53244">
    <property type="entry name" value="MurD-like peptide ligases, peptide-binding domain"/>
    <property type="match status" value="1"/>
</dbReference>
<sequence length="525" mass="56260">MADKGGLLEAQQALSSLISSKRRSSGENWSHAFDMMASYLQRLGLDRQLHKLSVIHIAGTKGKGSTAAMVENMLRQCGYTTGLFTSPHLMDVRERIRINGELVDEATFLRNFWSAFNDFSDGSTPESPGMPAYFRFLTLLGLKIFLEQNVDVVILEVGIGGRLDATNCIRSPAVCGVSPLGFDHMDLLGHTLPEIAREKAGIFKAGRPAITVPQPADAAAALEERAAVAGASLRVAPSLDTYADGTGSPLHIGLPGAHQRVNASLAIALARAWEEQRAAASPSTPVSARIEQLARCQLPSEYLRGLATVHWPGRGQIVHDPETTEAAPDSARLSFYLDGAHTAESTAVCADWFADCAAAWKTDAATTRHILVFNCQEERSPENLLTPLARVLAQRAVPIHHAFFVPPNSSYGKLGAREGPAELTWQSRLQAVWDSLPRTRAIALTGEPGAAPPLTLGKAAAATLPSASNGKSVLPCSAVLPTLQSTVDLLRKAARESPTVRFKVLVTGSLYMVGDVLKMLGVRAR</sequence>
<evidence type="ECO:0000256" key="13">
    <source>
        <dbReference type="ARBA" id="ARBA00022842"/>
    </source>
</evidence>
<feature type="domain" description="Mur ligase central" evidence="20">
    <location>
        <begin position="57"/>
        <end position="226"/>
    </location>
</feature>
<comment type="catalytic activity">
    <reaction evidence="16 17">
        <text>(6S)-5,6,7,8-tetrahydrofolyl-(gamma-L-Glu)(n) + L-glutamate + ATP = (6S)-5,6,7,8-tetrahydrofolyl-(gamma-L-Glu)(n+1) + ADP + phosphate + H(+)</text>
        <dbReference type="Rhea" id="RHEA:10580"/>
        <dbReference type="Rhea" id="RHEA-COMP:14738"/>
        <dbReference type="Rhea" id="RHEA-COMP:14740"/>
        <dbReference type="ChEBI" id="CHEBI:15378"/>
        <dbReference type="ChEBI" id="CHEBI:29985"/>
        <dbReference type="ChEBI" id="CHEBI:30616"/>
        <dbReference type="ChEBI" id="CHEBI:43474"/>
        <dbReference type="ChEBI" id="CHEBI:141005"/>
        <dbReference type="ChEBI" id="CHEBI:456216"/>
        <dbReference type="EC" id="6.3.2.17"/>
    </reaction>
</comment>
<dbReference type="GO" id="GO:0005743">
    <property type="term" value="C:mitochondrial inner membrane"/>
    <property type="evidence" value="ECO:0007669"/>
    <property type="project" value="UniProtKB-SubCell"/>
</dbReference>
<evidence type="ECO:0000256" key="12">
    <source>
        <dbReference type="ARBA" id="ARBA00022840"/>
    </source>
</evidence>
<dbReference type="Pfam" id="PF08245">
    <property type="entry name" value="Mur_ligase_M"/>
    <property type="match status" value="1"/>
</dbReference>
<organism evidence="21">
    <name type="scientific">Auxenochlorella protothecoides</name>
    <name type="common">Green microalga</name>
    <name type="synonym">Chlorella protothecoides</name>
    <dbReference type="NCBI Taxonomy" id="3075"/>
    <lineage>
        <taxon>Eukaryota</taxon>
        <taxon>Viridiplantae</taxon>
        <taxon>Chlorophyta</taxon>
        <taxon>core chlorophytes</taxon>
        <taxon>Trebouxiophyceae</taxon>
        <taxon>Chlorellales</taxon>
        <taxon>Chlorellaceae</taxon>
        <taxon>Auxenochlorella</taxon>
    </lineage>
</organism>
<dbReference type="PANTHER" id="PTHR11136">
    <property type="entry name" value="FOLYLPOLYGLUTAMATE SYNTHASE-RELATED"/>
    <property type="match status" value="1"/>
</dbReference>
<protein>
    <recommendedName>
        <fullName evidence="17">Folylpolyglutamate synthase</fullName>
        <ecNumber evidence="17">6.3.2.17</ecNumber>
    </recommendedName>
    <alternativeName>
        <fullName evidence="17">Folylpoly-gamma-glutamate synthetase</fullName>
    </alternativeName>
    <alternativeName>
        <fullName evidence="17">Tetrahydrofolylpolyglutamate synthase</fullName>
    </alternativeName>
</protein>
<keyword evidence="14" id="KW-0496">Mitochondrion</keyword>
<comment type="subcellular location">
    <subcellularLocation>
        <location evidence="3">Cytoplasm</location>
    </subcellularLocation>
    <subcellularLocation>
        <location evidence="1">Mitochondrion inner membrane</location>
    </subcellularLocation>
    <subcellularLocation>
        <location evidence="2">Mitochondrion matrix</location>
    </subcellularLocation>
</comment>
<dbReference type="InterPro" id="IPR036615">
    <property type="entry name" value="Mur_ligase_C_dom_sf"/>
</dbReference>
<feature type="binding site" evidence="18">
    <location>
        <position position="338"/>
    </location>
    <ligand>
        <name>ATP</name>
        <dbReference type="ChEBI" id="CHEBI:30616"/>
    </ligand>
</feature>
<feature type="binding site" evidence="19">
    <location>
        <position position="184"/>
    </location>
    <ligand>
        <name>Mg(2+)</name>
        <dbReference type="ChEBI" id="CHEBI:18420"/>
        <label>1</label>
    </ligand>
</feature>
<keyword evidence="11" id="KW-0999">Mitochondrion inner membrane</keyword>
<dbReference type="NCBIfam" id="TIGR01499">
    <property type="entry name" value="folC"/>
    <property type="match status" value="1"/>
</dbReference>
<evidence type="ECO:0000256" key="6">
    <source>
        <dbReference type="ARBA" id="ARBA00022490"/>
    </source>
</evidence>
<gene>
    <name evidence="21" type="ORF">g.61550</name>
</gene>
<feature type="binding site" evidence="19">
    <location>
        <position position="86"/>
    </location>
    <ligand>
        <name>Mg(2+)</name>
        <dbReference type="ChEBI" id="CHEBI:18420"/>
        <label>1</label>
    </ligand>
</feature>
<accession>A0A1D1ZWE4</accession>
<feature type="binding site" evidence="19">
    <location>
        <position position="156"/>
    </location>
    <ligand>
        <name>Mg(2+)</name>
        <dbReference type="ChEBI" id="CHEBI:18420"/>
        <label>1</label>
    </ligand>
</feature>
<evidence type="ECO:0000256" key="3">
    <source>
        <dbReference type="ARBA" id="ARBA00004496"/>
    </source>
</evidence>
<evidence type="ECO:0000256" key="4">
    <source>
        <dbReference type="ARBA" id="ARBA00005150"/>
    </source>
</evidence>
<dbReference type="PANTHER" id="PTHR11136:SF5">
    <property type="entry name" value="FOLYLPOLYGLUTAMATE SYNTHASE, MITOCHONDRIAL"/>
    <property type="match status" value="1"/>
</dbReference>
<reference evidence="21" key="1">
    <citation type="submission" date="2015-08" db="EMBL/GenBank/DDBJ databases">
        <authorList>
            <person name="Babu N.S."/>
            <person name="Beckwith C.J."/>
            <person name="Beseler K.G."/>
            <person name="Brison A."/>
            <person name="Carone J.V."/>
            <person name="Caskin T.P."/>
            <person name="Diamond M."/>
            <person name="Durham M.E."/>
            <person name="Foxe J.M."/>
            <person name="Go M."/>
            <person name="Henderson B.A."/>
            <person name="Jones I.B."/>
            <person name="McGettigan J.A."/>
            <person name="Micheletti S.J."/>
            <person name="Nasrallah M.E."/>
            <person name="Ortiz D."/>
            <person name="Piller C.R."/>
            <person name="Privatt S.R."/>
            <person name="Schneider S.L."/>
            <person name="Sharp S."/>
            <person name="Smith T.C."/>
            <person name="Stanton J.D."/>
            <person name="Ullery H.E."/>
            <person name="Wilson R.J."/>
            <person name="Serrano M.G."/>
            <person name="Buck G."/>
            <person name="Lee V."/>
            <person name="Wang Y."/>
            <person name="Carvalho R."/>
            <person name="Voegtly L."/>
            <person name="Shi R."/>
            <person name="Duckworth R."/>
            <person name="Johnson A."/>
            <person name="Loviza R."/>
            <person name="Walstead R."/>
            <person name="Shah Z."/>
            <person name="Kiflezghi M."/>
            <person name="Wade K."/>
            <person name="Ball S.L."/>
            <person name="Bradley K.W."/>
            <person name="Asai D.J."/>
            <person name="Bowman C.A."/>
            <person name="Russell D.A."/>
            <person name="Pope W.H."/>
            <person name="Jacobs-Sera D."/>
            <person name="Hendrix R.W."/>
            <person name="Hatfull G.F."/>
        </authorList>
    </citation>
    <scope>NUCLEOTIDE SEQUENCE</scope>
</reference>
<dbReference type="InterPro" id="IPR018109">
    <property type="entry name" value="Folylpolyglutamate_synth_CS"/>
</dbReference>
<dbReference type="GO" id="GO:0005524">
    <property type="term" value="F:ATP binding"/>
    <property type="evidence" value="ECO:0007669"/>
    <property type="project" value="UniProtKB-KW"/>
</dbReference>
<dbReference type="InterPro" id="IPR036565">
    <property type="entry name" value="Mur-like_cat_sf"/>
</dbReference>
<evidence type="ECO:0000256" key="9">
    <source>
        <dbReference type="ARBA" id="ARBA00022723"/>
    </source>
</evidence>
<comment type="function">
    <text evidence="17">Catalyzes conversion of folates to polyglutamate derivatives allowing concentration of folate compounds in the cell and the intracellular retention of these cofactors, which are important substrates for most of the folate-dependent enzymes that are involved in one-carbon transfer reactions involved in purine, pyrimidine and amino acid synthesis.</text>
</comment>
<name>A0A1D1ZWE4_AUXPR</name>
<evidence type="ECO:0000256" key="15">
    <source>
        <dbReference type="ARBA" id="ARBA00023136"/>
    </source>
</evidence>
<dbReference type="AlphaFoldDB" id="A0A1D1ZWE4"/>
<keyword evidence="7 17" id="KW-0554">One-carbon metabolism</keyword>
<evidence type="ECO:0000313" key="21">
    <source>
        <dbReference type="EMBL" id="JAT71249.1"/>
    </source>
</evidence>
<dbReference type="FunFam" id="3.40.1190.10:FF:000008">
    <property type="entry name" value="Folylpolyglutamate synthase"/>
    <property type="match status" value="1"/>
</dbReference>
<comment type="pathway">
    <text evidence="4 17">Cofactor biosynthesis; tetrahydrofolylpolyglutamate biosynthesis.</text>
</comment>